<keyword evidence="5 6" id="KW-0472">Membrane</keyword>
<evidence type="ECO:0000256" key="3">
    <source>
        <dbReference type="ARBA" id="ARBA00022692"/>
    </source>
</evidence>
<feature type="domain" description="Cardiolipin synthase N-terminal" evidence="7">
    <location>
        <begin position="27"/>
        <end position="69"/>
    </location>
</feature>
<sequence>MAARRWSEMSDRQKTALVIGATVQLTLATAAWVDLARRPAALVRGPKAAWAVAIAVNFVGPIAYFGWGRVRVPVGS</sequence>
<evidence type="ECO:0000313" key="8">
    <source>
        <dbReference type="EMBL" id="CAB4870975.1"/>
    </source>
</evidence>
<keyword evidence="4 6" id="KW-1133">Transmembrane helix</keyword>
<feature type="transmembrane region" description="Helical" evidence="6">
    <location>
        <begin position="49"/>
        <end position="67"/>
    </location>
</feature>
<dbReference type="AlphaFoldDB" id="A0A6J7DPY7"/>
<evidence type="ECO:0000256" key="1">
    <source>
        <dbReference type="ARBA" id="ARBA00004651"/>
    </source>
</evidence>
<proteinExistence type="predicted"/>
<accession>A0A6J7DPY7</accession>
<dbReference type="GO" id="GO:0005886">
    <property type="term" value="C:plasma membrane"/>
    <property type="evidence" value="ECO:0007669"/>
    <property type="project" value="UniProtKB-SubCell"/>
</dbReference>
<gene>
    <name evidence="8" type="ORF">UFOPK3402_00689</name>
</gene>
<evidence type="ECO:0000259" key="7">
    <source>
        <dbReference type="Pfam" id="PF13396"/>
    </source>
</evidence>
<dbReference type="EMBL" id="CAFBLS010000066">
    <property type="protein sequence ID" value="CAB4870975.1"/>
    <property type="molecule type" value="Genomic_DNA"/>
</dbReference>
<comment type="subcellular location">
    <subcellularLocation>
        <location evidence="1">Cell membrane</location>
        <topology evidence="1">Multi-pass membrane protein</topology>
    </subcellularLocation>
</comment>
<keyword evidence="3 6" id="KW-0812">Transmembrane</keyword>
<organism evidence="8">
    <name type="scientific">freshwater metagenome</name>
    <dbReference type="NCBI Taxonomy" id="449393"/>
    <lineage>
        <taxon>unclassified sequences</taxon>
        <taxon>metagenomes</taxon>
        <taxon>ecological metagenomes</taxon>
    </lineage>
</organism>
<evidence type="ECO:0000256" key="5">
    <source>
        <dbReference type="ARBA" id="ARBA00023136"/>
    </source>
</evidence>
<protein>
    <submittedName>
        <fullName evidence="8">Unannotated protein</fullName>
    </submittedName>
</protein>
<dbReference type="Pfam" id="PF13396">
    <property type="entry name" value="PLDc_N"/>
    <property type="match status" value="1"/>
</dbReference>
<keyword evidence="2" id="KW-1003">Cell membrane</keyword>
<evidence type="ECO:0000256" key="6">
    <source>
        <dbReference type="SAM" id="Phobius"/>
    </source>
</evidence>
<evidence type="ECO:0000256" key="2">
    <source>
        <dbReference type="ARBA" id="ARBA00022475"/>
    </source>
</evidence>
<name>A0A6J7DPY7_9ZZZZ</name>
<evidence type="ECO:0000256" key="4">
    <source>
        <dbReference type="ARBA" id="ARBA00022989"/>
    </source>
</evidence>
<dbReference type="InterPro" id="IPR027379">
    <property type="entry name" value="CLS_N"/>
</dbReference>
<reference evidence="8" key="1">
    <citation type="submission" date="2020-05" db="EMBL/GenBank/DDBJ databases">
        <authorList>
            <person name="Chiriac C."/>
            <person name="Salcher M."/>
            <person name="Ghai R."/>
            <person name="Kavagutti S V."/>
        </authorList>
    </citation>
    <scope>NUCLEOTIDE SEQUENCE</scope>
</reference>